<evidence type="ECO:0000256" key="4">
    <source>
        <dbReference type="ARBA" id="ARBA00022723"/>
    </source>
</evidence>
<evidence type="ECO:0000256" key="1">
    <source>
        <dbReference type="ARBA" id="ARBA00001947"/>
    </source>
</evidence>
<dbReference type="Proteomes" id="UP000275281">
    <property type="component" value="Unassembled WGS sequence"/>
</dbReference>
<dbReference type="Gene3D" id="3.30.830.10">
    <property type="entry name" value="Metalloenzyme, LuxS/M16 peptidase-like"/>
    <property type="match status" value="4"/>
</dbReference>
<protein>
    <submittedName>
        <fullName evidence="12">Insulinase family protein</fullName>
    </submittedName>
</protein>
<comment type="cofactor">
    <cofactor evidence="1">
        <name>Zn(2+)</name>
        <dbReference type="ChEBI" id="CHEBI:29105"/>
    </cofactor>
</comment>
<evidence type="ECO:0000259" key="10">
    <source>
        <dbReference type="Pfam" id="PF00675"/>
    </source>
</evidence>
<evidence type="ECO:0000313" key="13">
    <source>
        <dbReference type="Proteomes" id="UP000275281"/>
    </source>
</evidence>
<feature type="chain" id="PRO_5018298949" evidence="9">
    <location>
        <begin position="26"/>
        <end position="935"/>
    </location>
</feature>
<evidence type="ECO:0000256" key="9">
    <source>
        <dbReference type="SAM" id="SignalP"/>
    </source>
</evidence>
<evidence type="ECO:0000256" key="5">
    <source>
        <dbReference type="ARBA" id="ARBA00022801"/>
    </source>
</evidence>
<keyword evidence="7" id="KW-0482">Metalloprotease</keyword>
<dbReference type="GO" id="GO:0046872">
    <property type="term" value="F:metal ion binding"/>
    <property type="evidence" value="ECO:0007669"/>
    <property type="project" value="UniProtKB-KW"/>
</dbReference>
<dbReference type="PANTHER" id="PTHR43690">
    <property type="entry name" value="NARDILYSIN"/>
    <property type="match status" value="1"/>
</dbReference>
<evidence type="ECO:0000313" key="12">
    <source>
        <dbReference type="EMBL" id="RPJ66581.1"/>
    </source>
</evidence>
<evidence type="ECO:0000256" key="8">
    <source>
        <dbReference type="RuleBase" id="RU004447"/>
    </source>
</evidence>
<sequence length="935" mass="105695">MLSHRVFKCLFFSIVIGAIPTPLHANEALPTSEHIQTGTLENGIRYFIKQHQKPSNRAELRLIVDVGSTPEEESQRGFAHFVEHMAFNGTEDFAKQEIIDYMQSVGMRFGAHLNAYTSFNETVYKLTLPSQNHADLKKGIRILENWAHKVSFEPEEIDKERGVVLEEWRRGQSANQRIRDKQIPVIFNQSRYAERLPIGTSNNIENGSHADLIRFYKTWYRPERMTVVAVGDFDSRYIKALIHQYFGLIAASPEPVSRPHYAITVNESPLISIETDPELTAIRALFNIRKPALSRATKNDLKTRWVYGLVTQMINARLTQATQEGQLPVIRAGTSYNSLFGGIDQWTAFMLLKPEDITSGISKTLDTIYQAANHGFTLSELERSKTNMLKAFERAVSEEDKLPSASYANQVVAHVLNNAPLLSPTQNYAIAAKQIPSISVADVNHVVTEWLSERGKVITVSAPERSKESLPSKEALTTLWQAAKTKQQQAYQDDILEQSILDALPKPGSIVRKEYKESLDAHLWTLSNGARVWLKQTQHKNDEIVISARSFGGQSLVDDDKLSRVFMATSLVQQMGFGNFGQTELTKFNAGKAFSLRPRISSHTESVSGFSSVNDIEHSLLMLHAVFTSPRKDEKAFNTFISRVKPSLEQRVNAPHWAYSEAIRKAKFKTSPRNFALTPDLVTQFELEENVALYKQRFANAGDFVFAFVGNLDLEAMAPLIEQYIASLPFSEKREQWRETPDLRVLGAQNVSVNNGQAEKATVNLEWFGKSEWSHEESATFYAMSDVFSTLLRESLREEKGGVYGVNVTPGLNRIPQANYSIKVSFTCDPQRVDELVKEVQRIAALLAEQPPQDHYINNHIETRLKSREAQLESNAFWAGHLHQFTTPDYTPQTLAMYQQITQSLTAEKVHQAAKRYFNTNNVFTAVMLPATEED</sequence>
<keyword evidence="5" id="KW-0378">Hydrolase</keyword>
<feature type="domain" description="Peptidase M16 C-terminal" evidence="11">
    <location>
        <begin position="209"/>
        <end position="387"/>
    </location>
</feature>
<evidence type="ECO:0000256" key="7">
    <source>
        <dbReference type="ARBA" id="ARBA00023049"/>
    </source>
</evidence>
<dbReference type="Pfam" id="PF00675">
    <property type="entry name" value="Peptidase_M16"/>
    <property type="match status" value="1"/>
</dbReference>
<keyword evidence="13" id="KW-1185">Reference proteome</keyword>
<reference evidence="12 13" key="1">
    <citation type="submission" date="2018-11" db="EMBL/GenBank/DDBJ databases">
        <authorList>
            <person name="Ye M.-Q."/>
            <person name="Du Z.-J."/>
        </authorList>
    </citation>
    <scope>NUCLEOTIDE SEQUENCE [LARGE SCALE GENOMIC DNA]</scope>
    <source>
        <strain evidence="12 13">U0105</strain>
    </source>
</reference>
<keyword evidence="6" id="KW-0862">Zinc</keyword>
<comment type="caution">
    <text evidence="12">The sequence shown here is derived from an EMBL/GenBank/DDBJ whole genome shotgun (WGS) entry which is preliminary data.</text>
</comment>
<dbReference type="Pfam" id="PF05193">
    <property type="entry name" value="Peptidase_M16_C"/>
    <property type="match status" value="2"/>
</dbReference>
<dbReference type="InterPro" id="IPR011765">
    <property type="entry name" value="Pept_M16_N"/>
</dbReference>
<evidence type="ECO:0000259" key="11">
    <source>
        <dbReference type="Pfam" id="PF05193"/>
    </source>
</evidence>
<dbReference type="SUPFAM" id="SSF63411">
    <property type="entry name" value="LuxS/MPP-like metallohydrolase"/>
    <property type="match status" value="4"/>
</dbReference>
<feature type="signal peptide" evidence="9">
    <location>
        <begin position="1"/>
        <end position="25"/>
    </location>
</feature>
<accession>A0A3N5YMG5</accession>
<keyword evidence="4" id="KW-0479">Metal-binding</keyword>
<comment type="similarity">
    <text evidence="2 8">Belongs to the peptidase M16 family.</text>
</comment>
<dbReference type="AlphaFoldDB" id="A0A3N5YMG5"/>
<feature type="domain" description="Peptidase M16 C-terminal" evidence="11">
    <location>
        <begin position="694"/>
        <end position="859"/>
    </location>
</feature>
<dbReference type="RefSeq" id="WP_124027939.1">
    <property type="nucleotide sequence ID" value="NZ_JBHRSN010000006.1"/>
</dbReference>
<dbReference type="PROSITE" id="PS00143">
    <property type="entry name" value="INSULINASE"/>
    <property type="match status" value="1"/>
</dbReference>
<dbReference type="InterPro" id="IPR011249">
    <property type="entry name" value="Metalloenz_LuxS/M16"/>
</dbReference>
<dbReference type="InterPro" id="IPR050626">
    <property type="entry name" value="Peptidase_M16"/>
</dbReference>
<evidence type="ECO:0000256" key="3">
    <source>
        <dbReference type="ARBA" id="ARBA00022670"/>
    </source>
</evidence>
<keyword evidence="3" id="KW-0645">Protease</keyword>
<name>A0A3N5YMG5_9ALTE</name>
<evidence type="ECO:0000256" key="2">
    <source>
        <dbReference type="ARBA" id="ARBA00007261"/>
    </source>
</evidence>
<dbReference type="GO" id="GO:0006508">
    <property type="term" value="P:proteolysis"/>
    <property type="evidence" value="ECO:0007669"/>
    <property type="project" value="UniProtKB-KW"/>
</dbReference>
<dbReference type="OrthoDB" id="9811314at2"/>
<proteinExistence type="inferred from homology"/>
<gene>
    <name evidence="12" type="ORF">DRW07_10885</name>
</gene>
<dbReference type="GO" id="GO:0004222">
    <property type="term" value="F:metalloendopeptidase activity"/>
    <property type="evidence" value="ECO:0007669"/>
    <property type="project" value="InterPro"/>
</dbReference>
<feature type="domain" description="Peptidase M16 N-terminal" evidence="10">
    <location>
        <begin position="48"/>
        <end position="187"/>
    </location>
</feature>
<dbReference type="InterPro" id="IPR001431">
    <property type="entry name" value="Pept_M16_Zn_BS"/>
</dbReference>
<dbReference type="InterPro" id="IPR007863">
    <property type="entry name" value="Peptidase_M16_C"/>
</dbReference>
<evidence type="ECO:0000256" key="6">
    <source>
        <dbReference type="ARBA" id="ARBA00022833"/>
    </source>
</evidence>
<keyword evidence="9" id="KW-0732">Signal</keyword>
<organism evidence="12 13">
    <name type="scientific">Alteromonas sediminis</name>
    <dbReference type="NCBI Taxonomy" id="2259342"/>
    <lineage>
        <taxon>Bacteria</taxon>
        <taxon>Pseudomonadati</taxon>
        <taxon>Pseudomonadota</taxon>
        <taxon>Gammaproteobacteria</taxon>
        <taxon>Alteromonadales</taxon>
        <taxon>Alteromonadaceae</taxon>
        <taxon>Alteromonas/Salinimonas group</taxon>
        <taxon>Alteromonas</taxon>
    </lineage>
</organism>
<dbReference type="EMBL" id="RPOK01000003">
    <property type="protein sequence ID" value="RPJ66581.1"/>
    <property type="molecule type" value="Genomic_DNA"/>
</dbReference>
<dbReference type="PANTHER" id="PTHR43690:SF34">
    <property type="entry name" value="ZINC PROTEASE PQQL-LIKE"/>
    <property type="match status" value="1"/>
</dbReference>